<proteinExistence type="predicted"/>
<dbReference type="InterPro" id="IPR003715">
    <property type="entry name" value="Poly_export_N"/>
</dbReference>
<dbReference type="Proteomes" id="UP000197050">
    <property type="component" value="Chromosome"/>
</dbReference>
<dbReference type="PANTHER" id="PTHR33619:SF3">
    <property type="entry name" value="POLYSACCHARIDE EXPORT PROTEIN GFCE-RELATED"/>
    <property type="match status" value="1"/>
</dbReference>
<organism evidence="4 5">
    <name type="scientific">Brevundimonas vesicularis</name>
    <name type="common">Pseudomonas vesicularis</name>
    <dbReference type="NCBI Taxonomy" id="41276"/>
    <lineage>
        <taxon>Bacteria</taxon>
        <taxon>Pseudomonadati</taxon>
        <taxon>Pseudomonadota</taxon>
        <taxon>Alphaproteobacteria</taxon>
        <taxon>Caulobacterales</taxon>
        <taxon>Caulobacteraceae</taxon>
        <taxon>Brevundimonas</taxon>
    </lineage>
</organism>
<evidence type="ECO:0000259" key="2">
    <source>
        <dbReference type="Pfam" id="PF02563"/>
    </source>
</evidence>
<sequence length="180" mass="19237">MTVGARKGIGLLVAILSLGLTAFAPQSVSDYRLASADKVRIDVFGEAALGGEFVIDANGRIALPLIGEVQAAGLTGAQLQDAVAQALSQGYLNQPRVTAQVLTYRPIYILGEVNRPGEYPYLPDLTVLNAVATAQGFTYRANTRRVFVRRAGSQVEEAQPLTADARVSPGDTLRIGERYF</sequence>
<dbReference type="KEGG" id="bvc:CEP68_11290"/>
<dbReference type="Pfam" id="PF02563">
    <property type="entry name" value="Poly_export"/>
    <property type="match status" value="1"/>
</dbReference>
<dbReference type="InterPro" id="IPR019554">
    <property type="entry name" value="Soluble_ligand-bd"/>
</dbReference>
<evidence type="ECO:0000313" key="5">
    <source>
        <dbReference type="Proteomes" id="UP000197050"/>
    </source>
</evidence>
<dbReference type="InterPro" id="IPR049712">
    <property type="entry name" value="Poly_export"/>
</dbReference>
<reference evidence="5" key="1">
    <citation type="submission" date="2017-06" db="EMBL/GenBank/DDBJ databases">
        <title>FDA dAtabase for Regulatory Grade micrObial Sequences (FDA-ARGOS): Supporting development and validation of Infectious Disease Dx tests.</title>
        <authorList>
            <person name="Minogue T."/>
            <person name="Wolcott M."/>
            <person name="Wasieloski L."/>
            <person name="Aguilar W."/>
            <person name="Moore D."/>
            <person name="Tallon L."/>
            <person name="Sadzewicz L."/>
            <person name="Sengamalay N."/>
            <person name="Ott S."/>
            <person name="Godinez A."/>
            <person name="Nagaraj S."/>
            <person name="Nadendla S."/>
            <person name="Geyer C."/>
            <person name="Sichtig H."/>
        </authorList>
    </citation>
    <scope>NUCLEOTIDE SEQUENCE [LARGE SCALE GENOMIC DNA]</scope>
    <source>
        <strain evidence="5">FDAARGOS_289</strain>
    </source>
</reference>
<dbReference type="PANTHER" id="PTHR33619">
    <property type="entry name" value="POLYSACCHARIDE EXPORT PROTEIN GFCE-RELATED"/>
    <property type="match status" value="1"/>
</dbReference>
<protein>
    <submittedName>
        <fullName evidence="4">Polysaccharide export protein</fullName>
    </submittedName>
</protein>
<dbReference type="Gene3D" id="3.10.560.10">
    <property type="entry name" value="Outer membrane lipoprotein wza domain like"/>
    <property type="match status" value="1"/>
</dbReference>
<gene>
    <name evidence="4" type="ORF">CEP68_11290</name>
</gene>
<dbReference type="RefSeq" id="WP_084375367.1">
    <property type="nucleotide sequence ID" value="NZ_CP022048.2"/>
</dbReference>
<dbReference type="EMBL" id="CP022048">
    <property type="protein sequence ID" value="ASE40041.1"/>
    <property type="molecule type" value="Genomic_DNA"/>
</dbReference>
<dbReference type="Gene3D" id="3.30.1950.10">
    <property type="entry name" value="wza like domain"/>
    <property type="match status" value="1"/>
</dbReference>
<evidence type="ECO:0000256" key="1">
    <source>
        <dbReference type="ARBA" id="ARBA00022729"/>
    </source>
</evidence>
<name>A0A1Z3U9W1_BREVE</name>
<accession>A0A1Z3U9W1</accession>
<evidence type="ECO:0000259" key="3">
    <source>
        <dbReference type="Pfam" id="PF10531"/>
    </source>
</evidence>
<keyword evidence="1" id="KW-0732">Signal</keyword>
<feature type="domain" description="Soluble ligand binding" evidence="3">
    <location>
        <begin position="107"/>
        <end position="152"/>
    </location>
</feature>
<dbReference type="GO" id="GO:0015159">
    <property type="term" value="F:polysaccharide transmembrane transporter activity"/>
    <property type="evidence" value="ECO:0007669"/>
    <property type="project" value="InterPro"/>
</dbReference>
<dbReference type="AlphaFoldDB" id="A0A1Z3U9W1"/>
<dbReference type="GeneID" id="34015802"/>
<feature type="domain" description="Polysaccharide export protein N-terminal" evidence="2">
    <location>
        <begin position="26"/>
        <end position="101"/>
    </location>
</feature>
<dbReference type="Pfam" id="PF10531">
    <property type="entry name" value="SLBB"/>
    <property type="match status" value="1"/>
</dbReference>
<evidence type="ECO:0000313" key="4">
    <source>
        <dbReference type="EMBL" id="ASE40041.1"/>
    </source>
</evidence>